<dbReference type="STRING" id="1157490.EL26_13925"/>
<evidence type="ECO:0000256" key="1">
    <source>
        <dbReference type="SAM" id="MobiDB-lite"/>
    </source>
</evidence>
<comment type="caution">
    <text evidence="3">The sequence shown here is derived from an EMBL/GenBank/DDBJ whole genome shotgun (WGS) entry which is preliminary data.</text>
</comment>
<organism evidence="3 4">
    <name type="scientific">Tumebacillus flagellatus</name>
    <dbReference type="NCBI Taxonomy" id="1157490"/>
    <lineage>
        <taxon>Bacteria</taxon>
        <taxon>Bacillati</taxon>
        <taxon>Bacillota</taxon>
        <taxon>Bacilli</taxon>
        <taxon>Bacillales</taxon>
        <taxon>Alicyclobacillaceae</taxon>
        <taxon>Tumebacillus</taxon>
    </lineage>
</organism>
<keyword evidence="2" id="KW-0472">Membrane</keyword>
<dbReference type="RefSeq" id="WP_038089604.1">
    <property type="nucleotide sequence ID" value="NZ_JMIR01000019.1"/>
</dbReference>
<accession>A0A074LQA9</accession>
<feature type="transmembrane region" description="Helical" evidence="2">
    <location>
        <begin position="38"/>
        <end position="61"/>
    </location>
</feature>
<keyword evidence="2" id="KW-0812">Transmembrane</keyword>
<name>A0A074LQA9_9BACL</name>
<evidence type="ECO:0000256" key="2">
    <source>
        <dbReference type="SAM" id="Phobius"/>
    </source>
</evidence>
<protein>
    <recommendedName>
        <fullName evidence="5">Prepilin-type N-terminal cleavage/methylation domain-containing protein</fullName>
    </recommendedName>
</protein>
<keyword evidence="4" id="KW-1185">Reference proteome</keyword>
<dbReference type="AlphaFoldDB" id="A0A074LQA9"/>
<dbReference type="EMBL" id="JMIR01000019">
    <property type="protein sequence ID" value="KEO82660.1"/>
    <property type="molecule type" value="Genomic_DNA"/>
</dbReference>
<dbReference type="Proteomes" id="UP000027931">
    <property type="component" value="Unassembled WGS sequence"/>
</dbReference>
<gene>
    <name evidence="3" type="ORF">EL26_13925</name>
</gene>
<reference evidence="3 4" key="1">
    <citation type="journal article" date="2013" name="Int. J. Syst. Evol. Microbiol.">
        <title>Tumebacillus flagellatus sp. nov., an alpha-amylase/pullulanase-producing bacterium isolated from cassava wastewater.</title>
        <authorList>
            <person name="Wang Q."/>
            <person name="Xie N."/>
            <person name="Qin Y."/>
            <person name="Shen N."/>
            <person name="Zhu J."/>
            <person name="Mi H."/>
            <person name="Huang R."/>
        </authorList>
    </citation>
    <scope>NUCLEOTIDE SEQUENCE [LARGE SCALE GENOMIC DNA]</scope>
    <source>
        <strain evidence="3 4">GST4</strain>
    </source>
</reference>
<keyword evidence="2" id="KW-1133">Transmembrane helix</keyword>
<evidence type="ECO:0000313" key="4">
    <source>
        <dbReference type="Proteomes" id="UP000027931"/>
    </source>
</evidence>
<dbReference type="OrthoDB" id="2381977at2"/>
<evidence type="ECO:0000313" key="3">
    <source>
        <dbReference type="EMBL" id="KEO82660.1"/>
    </source>
</evidence>
<sequence>MNTTKHGFSEKPHLTPQSITSNPAKVIPSTPASNQRGFVLLETLLALFLLSLALLTAAELWQASAAQDRKANLHLLVSRLAVSTLEEARAKPSLSAGTTIRDVASLLQTPMPITEASEIKPDPISGLTMLTLTYTWNEGGRSYVQTLSALHL</sequence>
<proteinExistence type="predicted"/>
<evidence type="ECO:0008006" key="5">
    <source>
        <dbReference type="Google" id="ProtNLM"/>
    </source>
</evidence>
<feature type="region of interest" description="Disordered" evidence="1">
    <location>
        <begin position="1"/>
        <end position="27"/>
    </location>
</feature>